<dbReference type="EMBL" id="BCTA01000012">
    <property type="protein sequence ID" value="GAT07609.1"/>
    <property type="molecule type" value="Genomic_DNA"/>
</dbReference>
<dbReference type="RefSeq" id="WP_067387404.1">
    <property type="nucleotide sequence ID" value="NZ_BCTA01000012.1"/>
</dbReference>
<reference evidence="1 3" key="1">
    <citation type="journal article" date="2016" name="Genome Announc.">
        <title>Draft Genome Sequences of Five Rapidly Growing Mycobacterium Species, M. thermoresistibile, M. fortuitum subsp. acetamidolyticum, M. canariasense, M. brisbanense, and M. novocastrense.</title>
        <authorList>
            <person name="Katahira K."/>
            <person name="Ogura Y."/>
            <person name="Gotoh Y."/>
            <person name="Hayashi T."/>
        </authorList>
    </citation>
    <scope>NUCLEOTIDE SEQUENCE [LARGE SCALE GENOMIC DNA]</scope>
    <source>
        <strain evidence="1 3">JCM18114</strain>
    </source>
</reference>
<organism evidence="2 4">
    <name type="scientific">Mycolicibacterium novocastrense</name>
    <name type="common">Mycobacterium novocastrense</name>
    <dbReference type="NCBI Taxonomy" id="59813"/>
    <lineage>
        <taxon>Bacteria</taxon>
        <taxon>Bacillati</taxon>
        <taxon>Actinomycetota</taxon>
        <taxon>Actinomycetes</taxon>
        <taxon>Mycobacteriales</taxon>
        <taxon>Mycobacteriaceae</taxon>
        <taxon>Mycolicibacterium</taxon>
    </lineage>
</organism>
<accession>A0AAW5SSX5</accession>
<dbReference type="Proteomes" id="UP001207528">
    <property type="component" value="Unassembled WGS sequence"/>
</dbReference>
<name>A0AAW5SSX5_MYCNV</name>
<dbReference type="EMBL" id="JACKTI010000069">
    <property type="protein sequence ID" value="MCV7026637.1"/>
    <property type="molecule type" value="Genomic_DNA"/>
</dbReference>
<protein>
    <submittedName>
        <fullName evidence="2">Uncharacterized protein</fullName>
    </submittedName>
</protein>
<reference evidence="2" key="3">
    <citation type="journal article" date="2022" name="BMC Genomics">
        <title>Comparative genome analysis of mycobacteria focusing on tRNA and non-coding RNA.</title>
        <authorList>
            <person name="Behra P.R.K."/>
            <person name="Pettersson B.M.F."/>
            <person name="Ramesh M."/>
            <person name="Das S."/>
            <person name="Dasgupta S."/>
            <person name="Kirsebom L.A."/>
        </authorList>
    </citation>
    <scope>NUCLEOTIDE SEQUENCE</scope>
    <source>
        <strain evidence="2">DSM 44203</strain>
    </source>
</reference>
<sequence length="95" mass="10669">MAIEFAESAGKHGFSEADAFHAVSNARYYEPEFDEPSDDHSSIRPSLWIGPSLDPQAPLLEVMAEVIPPRTIRVFHVMGAREKFLARLDKEEDTP</sequence>
<dbReference type="AlphaFoldDB" id="A0AAW5SSX5"/>
<evidence type="ECO:0000313" key="2">
    <source>
        <dbReference type="EMBL" id="MCV7026637.1"/>
    </source>
</evidence>
<evidence type="ECO:0000313" key="1">
    <source>
        <dbReference type="EMBL" id="GAT07609.1"/>
    </source>
</evidence>
<gene>
    <name evidence="2" type="ORF">H7I77_25350</name>
    <name evidence="1" type="ORF">RMCN_0742</name>
</gene>
<comment type="caution">
    <text evidence="2">The sequence shown here is derived from an EMBL/GenBank/DDBJ whole genome shotgun (WGS) entry which is preliminary data.</text>
</comment>
<keyword evidence="3" id="KW-1185">Reference proteome</keyword>
<dbReference type="Proteomes" id="UP000069773">
    <property type="component" value="Unassembled WGS sequence"/>
</dbReference>
<reference evidence="2" key="2">
    <citation type="submission" date="2020-07" db="EMBL/GenBank/DDBJ databases">
        <authorList>
            <person name="Pettersson B.M.F."/>
            <person name="Behra P.R.K."/>
            <person name="Ramesh M."/>
            <person name="Das S."/>
            <person name="Dasgupta S."/>
            <person name="Kirsebom L.A."/>
        </authorList>
    </citation>
    <scope>NUCLEOTIDE SEQUENCE</scope>
    <source>
        <strain evidence="2">DSM 44203</strain>
    </source>
</reference>
<evidence type="ECO:0000313" key="4">
    <source>
        <dbReference type="Proteomes" id="UP001207528"/>
    </source>
</evidence>
<evidence type="ECO:0000313" key="3">
    <source>
        <dbReference type="Proteomes" id="UP000069773"/>
    </source>
</evidence>
<proteinExistence type="predicted"/>